<dbReference type="EC" id="3.6.4.12" evidence="3"/>
<evidence type="ECO:0000256" key="1">
    <source>
        <dbReference type="ARBA" id="ARBA00004123"/>
    </source>
</evidence>
<dbReference type="PROSITE" id="PS51192">
    <property type="entry name" value="HELICASE_ATP_BIND_1"/>
    <property type="match status" value="1"/>
</dbReference>
<dbReference type="GeneTree" id="ENSGT00910000144252"/>
<evidence type="ECO:0000256" key="2">
    <source>
        <dbReference type="ARBA" id="ARBA00007025"/>
    </source>
</evidence>
<evidence type="ECO:0000256" key="10">
    <source>
        <dbReference type="ARBA" id="ARBA00023242"/>
    </source>
</evidence>
<dbReference type="InterPro" id="IPR049730">
    <property type="entry name" value="SNF2/RAD54-like_C"/>
</dbReference>
<organism evidence="14 15">
    <name type="scientific">Eptatretus burgeri</name>
    <name type="common">Inshore hagfish</name>
    <dbReference type="NCBI Taxonomy" id="7764"/>
    <lineage>
        <taxon>Eukaryota</taxon>
        <taxon>Metazoa</taxon>
        <taxon>Chordata</taxon>
        <taxon>Craniata</taxon>
        <taxon>Vertebrata</taxon>
        <taxon>Cyclostomata</taxon>
        <taxon>Myxini</taxon>
        <taxon>Myxiniformes</taxon>
        <taxon>Myxinidae</taxon>
        <taxon>Eptatretinae</taxon>
        <taxon>Eptatretus</taxon>
    </lineage>
</organism>
<dbReference type="InterPro" id="IPR027417">
    <property type="entry name" value="P-loop_NTPase"/>
</dbReference>
<evidence type="ECO:0000256" key="9">
    <source>
        <dbReference type="ARBA" id="ARBA00023125"/>
    </source>
</evidence>
<feature type="region of interest" description="Disordered" evidence="11">
    <location>
        <begin position="1"/>
        <end position="34"/>
    </location>
</feature>
<dbReference type="Proteomes" id="UP000694388">
    <property type="component" value="Unplaced"/>
</dbReference>
<evidence type="ECO:0000313" key="15">
    <source>
        <dbReference type="Proteomes" id="UP000694388"/>
    </source>
</evidence>
<dbReference type="Gene3D" id="3.40.50.10810">
    <property type="entry name" value="Tandem AAA-ATPase domain"/>
    <property type="match status" value="1"/>
</dbReference>
<dbReference type="CDD" id="cd18793">
    <property type="entry name" value="SF2_C_SNF"/>
    <property type="match status" value="1"/>
</dbReference>
<dbReference type="PANTHER" id="PTHR10799">
    <property type="entry name" value="SNF2/RAD54 HELICASE FAMILY"/>
    <property type="match status" value="1"/>
</dbReference>
<feature type="domain" description="Helicase C-terminal" evidence="13">
    <location>
        <begin position="517"/>
        <end position="668"/>
    </location>
</feature>
<reference evidence="14" key="2">
    <citation type="submission" date="2025-09" db="UniProtKB">
        <authorList>
            <consortium name="Ensembl"/>
        </authorList>
    </citation>
    <scope>IDENTIFICATION</scope>
</reference>
<evidence type="ECO:0000256" key="5">
    <source>
        <dbReference type="ARBA" id="ARBA00022801"/>
    </source>
</evidence>
<dbReference type="InterPro" id="IPR038718">
    <property type="entry name" value="SNF2-like_sf"/>
</dbReference>
<keyword evidence="15" id="KW-1185">Reference proteome</keyword>
<evidence type="ECO:0000259" key="12">
    <source>
        <dbReference type="PROSITE" id="PS51192"/>
    </source>
</evidence>
<comment type="subcellular location">
    <subcellularLocation>
        <location evidence="1">Nucleus</location>
    </subcellularLocation>
</comment>
<dbReference type="InterPro" id="IPR014001">
    <property type="entry name" value="Helicase_ATP-bd"/>
</dbReference>
<dbReference type="Pfam" id="PF00271">
    <property type="entry name" value="Helicase_C"/>
    <property type="match status" value="1"/>
</dbReference>
<dbReference type="SMART" id="SM00490">
    <property type="entry name" value="HELICc"/>
    <property type="match status" value="1"/>
</dbReference>
<dbReference type="Ensembl" id="ENSEBUT00000006426.1">
    <property type="protein sequence ID" value="ENSEBUP00000005978.1"/>
    <property type="gene ID" value="ENSEBUG00000003969.1"/>
</dbReference>
<dbReference type="GO" id="GO:0003678">
    <property type="term" value="F:DNA helicase activity"/>
    <property type="evidence" value="ECO:0007669"/>
    <property type="project" value="UniProtKB-EC"/>
</dbReference>
<evidence type="ECO:0000256" key="7">
    <source>
        <dbReference type="ARBA" id="ARBA00022840"/>
    </source>
</evidence>
<keyword evidence="8" id="KW-0156">Chromatin regulator</keyword>
<keyword evidence="5" id="KW-0378">Hydrolase</keyword>
<dbReference type="SUPFAM" id="SSF52540">
    <property type="entry name" value="P-loop containing nucleoside triphosphate hydrolases"/>
    <property type="match status" value="2"/>
</dbReference>
<evidence type="ECO:0000259" key="13">
    <source>
        <dbReference type="PROSITE" id="PS51194"/>
    </source>
</evidence>
<dbReference type="GO" id="GO:0006325">
    <property type="term" value="P:chromatin organization"/>
    <property type="evidence" value="ECO:0007669"/>
    <property type="project" value="UniProtKB-KW"/>
</dbReference>
<evidence type="ECO:0000256" key="3">
    <source>
        <dbReference type="ARBA" id="ARBA00012551"/>
    </source>
</evidence>
<accession>A0A8C4PYY9</accession>
<dbReference type="GO" id="GO:0003677">
    <property type="term" value="F:DNA binding"/>
    <property type="evidence" value="ECO:0007669"/>
    <property type="project" value="UniProtKB-KW"/>
</dbReference>
<keyword evidence="9" id="KW-0238">DNA-binding</keyword>
<dbReference type="SMART" id="SM00487">
    <property type="entry name" value="DEXDc"/>
    <property type="match status" value="1"/>
</dbReference>
<comment type="similarity">
    <text evidence="2">Belongs to the SNF2/RAD54 helicase family.</text>
</comment>
<dbReference type="GO" id="GO:0005694">
    <property type="term" value="C:chromosome"/>
    <property type="evidence" value="ECO:0007669"/>
    <property type="project" value="UniProtKB-ARBA"/>
</dbReference>
<dbReference type="InterPro" id="IPR001650">
    <property type="entry name" value="Helicase_C-like"/>
</dbReference>
<evidence type="ECO:0000313" key="14">
    <source>
        <dbReference type="Ensembl" id="ENSEBUP00000005978.1"/>
    </source>
</evidence>
<reference evidence="14" key="1">
    <citation type="submission" date="2025-08" db="UniProtKB">
        <authorList>
            <consortium name="Ensembl"/>
        </authorList>
    </citation>
    <scope>IDENTIFICATION</scope>
</reference>
<keyword evidence="6" id="KW-0347">Helicase</keyword>
<evidence type="ECO:0000256" key="11">
    <source>
        <dbReference type="SAM" id="MobiDB-lite"/>
    </source>
</evidence>
<keyword evidence="10" id="KW-0539">Nucleus</keyword>
<evidence type="ECO:0000256" key="4">
    <source>
        <dbReference type="ARBA" id="ARBA00022741"/>
    </source>
</evidence>
<dbReference type="PROSITE" id="PS51194">
    <property type="entry name" value="HELICASE_CTER"/>
    <property type="match status" value="1"/>
</dbReference>
<evidence type="ECO:0000256" key="8">
    <source>
        <dbReference type="ARBA" id="ARBA00022853"/>
    </source>
</evidence>
<dbReference type="AlphaFoldDB" id="A0A8C4PYY9"/>
<dbReference type="GO" id="GO:0005634">
    <property type="term" value="C:nucleus"/>
    <property type="evidence" value="ECO:0007669"/>
    <property type="project" value="UniProtKB-SubCell"/>
</dbReference>
<dbReference type="InterPro" id="IPR000330">
    <property type="entry name" value="SNF2_N"/>
</dbReference>
<dbReference type="Gene3D" id="3.40.50.300">
    <property type="entry name" value="P-loop containing nucleotide triphosphate hydrolases"/>
    <property type="match status" value="1"/>
</dbReference>
<keyword evidence="4" id="KW-0547">Nucleotide-binding</keyword>
<evidence type="ECO:0000256" key="6">
    <source>
        <dbReference type="ARBA" id="ARBA00022806"/>
    </source>
</evidence>
<feature type="compositionally biased region" description="Acidic residues" evidence="11">
    <location>
        <begin position="12"/>
        <end position="34"/>
    </location>
</feature>
<feature type="compositionally biased region" description="Basic and acidic residues" evidence="11">
    <location>
        <begin position="1"/>
        <end position="11"/>
    </location>
</feature>
<dbReference type="OMA" id="NKVMIRN"/>
<dbReference type="GO" id="GO:0016787">
    <property type="term" value="F:hydrolase activity"/>
    <property type="evidence" value="ECO:0007669"/>
    <property type="project" value="UniProtKB-KW"/>
</dbReference>
<feature type="domain" description="Helicase ATP-binding" evidence="12">
    <location>
        <begin position="176"/>
        <end position="344"/>
    </location>
</feature>
<sequence>MTNEERKVVLEEKEEEDQQQEDEEDTNEVEEDGMEDYDEDLWETPANTLDFIASASLEELCLLPRVTMEVARKIIALKPFSHQKYLKSALDNLGLPVVTVLNGVYRLLAERQALNDVMANCTAIASTTRSLVTRLLKNDQTLSQDVECDGLLQQPKLLNTKLRLKPYQLLGLNWLSLLHKQDVNAILGDEMGLGKTVQAIAFLAHLIEEGEEGPHLVVVTASTLANWQREFDSWSTDLEVLVYYGNQPERRMLRCEILDKIERPNVILTTYQCVIGTKEDRGLFRRLRLGCAVFDEGHVLKNMATQRYRQLTALRARWRLLLTGTPVQNSLLELLSLLRFIMPTVFSGPDLTRVFQQKCDTNWERAQVDRARQLVQPFILRRLKTEVLEQLPVKLEEVEFCTMTNGQKNLYLKLLQKLAEKPAAGEKREFNNTLMQLRKMANHPLLHRFHYQGHLFTNLVLLLTKEPDYQENSQVEIEESLSLMNDFEIHSLCMEHPALVKLSLPPSQLFDSGKFQFLYSCLPVLHGKGDRVALFSQFTSMLNLLACLLSHLHLRFLRLDGSTPVAERQELLDQFMEDTDIFAFLLSTRAGGLGLNLTAASTVIIHDPDPNPHNDEQAAARVHRLGQTRPVRVLRLITTETVEENIETHGRQKLNLQQELDNGNNDALHIVMYVSAFSSSTVTLLPLVSSS</sequence>
<dbReference type="FunFam" id="3.40.50.10810:FF:000014">
    <property type="entry name" value="SWI/SNF-related matrix-associated actin-dependent regulator of chromatin subfamily A containing DEAD/H box 1"/>
    <property type="match status" value="1"/>
</dbReference>
<name>A0A8C4PYY9_EPTBU</name>
<proteinExistence type="inferred from homology"/>
<dbReference type="Pfam" id="PF00176">
    <property type="entry name" value="SNF2-rel_dom"/>
    <property type="match status" value="1"/>
</dbReference>
<protein>
    <recommendedName>
        <fullName evidence="3">DNA helicase</fullName>
        <ecNumber evidence="3">3.6.4.12</ecNumber>
    </recommendedName>
</protein>
<keyword evidence="7" id="KW-0067">ATP-binding</keyword>
<dbReference type="GO" id="GO:0005524">
    <property type="term" value="F:ATP binding"/>
    <property type="evidence" value="ECO:0007669"/>
    <property type="project" value="UniProtKB-KW"/>
</dbReference>